<dbReference type="Proteomes" id="UP001233172">
    <property type="component" value="Unassembled WGS sequence"/>
</dbReference>
<dbReference type="SUPFAM" id="SSF50685">
    <property type="entry name" value="Barwin-like endoglucanases"/>
    <property type="match status" value="1"/>
</dbReference>
<keyword evidence="3" id="KW-1185">Reference proteome</keyword>
<dbReference type="InterPro" id="IPR036908">
    <property type="entry name" value="RlpA-like_sf"/>
</dbReference>
<gene>
    <name evidence="2" type="ORF">Bpfe_002386</name>
</gene>
<accession>A0AAD8FM13</accession>
<protein>
    <submittedName>
        <fullName evidence="2">Endoglucanase-like isoform X2</fullName>
    </submittedName>
</protein>
<reference evidence="2" key="2">
    <citation type="submission" date="2023-04" db="EMBL/GenBank/DDBJ databases">
        <authorList>
            <person name="Bu L."/>
            <person name="Lu L."/>
            <person name="Laidemitt M.R."/>
            <person name="Zhang S.M."/>
            <person name="Mutuku M."/>
            <person name="Mkoji G."/>
            <person name="Steinauer M."/>
            <person name="Loker E.S."/>
        </authorList>
    </citation>
    <scope>NUCLEOTIDE SEQUENCE</scope>
    <source>
        <strain evidence="2">KasaAsao</strain>
        <tissue evidence="2">Whole Snail</tissue>
    </source>
</reference>
<organism evidence="2 3">
    <name type="scientific">Biomphalaria pfeifferi</name>
    <name type="common">Bloodfluke planorb</name>
    <name type="synonym">Freshwater snail</name>
    <dbReference type="NCBI Taxonomy" id="112525"/>
    <lineage>
        <taxon>Eukaryota</taxon>
        <taxon>Metazoa</taxon>
        <taxon>Spiralia</taxon>
        <taxon>Lophotrochozoa</taxon>
        <taxon>Mollusca</taxon>
        <taxon>Gastropoda</taxon>
        <taxon>Heterobranchia</taxon>
        <taxon>Euthyneura</taxon>
        <taxon>Panpulmonata</taxon>
        <taxon>Hygrophila</taxon>
        <taxon>Lymnaeoidea</taxon>
        <taxon>Planorbidae</taxon>
        <taxon>Biomphalaria</taxon>
    </lineage>
</organism>
<dbReference type="EMBL" id="JASAOG010000005">
    <property type="protein sequence ID" value="KAK0068451.1"/>
    <property type="molecule type" value="Genomic_DNA"/>
</dbReference>
<dbReference type="Gene3D" id="2.40.40.10">
    <property type="entry name" value="RlpA-like domain"/>
    <property type="match status" value="1"/>
</dbReference>
<comment type="caution">
    <text evidence="2">The sequence shown here is derived from an EMBL/GenBank/DDBJ whole genome shotgun (WGS) entry which is preliminary data.</text>
</comment>
<dbReference type="Pfam" id="PF22514">
    <property type="entry name" value="EXPB1_D1"/>
    <property type="match status" value="1"/>
</dbReference>
<reference evidence="2" key="1">
    <citation type="journal article" date="2023" name="PLoS Negl. Trop. Dis.">
        <title>A genome sequence for Biomphalaria pfeifferi, the major vector snail for the human-infecting parasite Schistosoma mansoni.</title>
        <authorList>
            <person name="Bu L."/>
            <person name="Lu L."/>
            <person name="Laidemitt M.R."/>
            <person name="Zhang S.M."/>
            <person name="Mutuku M."/>
            <person name="Mkoji G."/>
            <person name="Steinauer M."/>
            <person name="Loker E.S."/>
        </authorList>
    </citation>
    <scope>NUCLEOTIDE SEQUENCE</scope>
    <source>
        <strain evidence="2">KasaAsao</strain>
    </source>
</reference>
<name>A0AAD8FM13_BIOPF</name>
<evidence type="ECO:0000256" key="1">
    <source>
        <dbReference type="SAM" id="MobiDB-lite"/>
    </source>
</evidence>
<feature type="region of interest" description="Disordered" evidence="1">
    <location>
        <begin position="170"/>
        <end position="193"/>
    </location>
</feature>
<evidence type="ECO:0000313" key="2">
    <source>
        <dbReference type="EMBL" id="KAK0068451.1"/>
    </source>
</evidence>
<dbReference type="CDD" id="cd22278">
    <property type="entry name" value="DPBB_GH45_endoglucanase"/>
    <property type="match status" value="1"/>
</dbReference>
<sequence length="275" mass="29982">MEQRQGPHSEPPDLLIHRTGKTFISSGRIVYTYLIGVVLGSSRCHNDSYGILKYSGLPCTKVRLYTDNHKGACGCGPTDLDAPFDPNLTDYVAAPNQKFFDDGGNNAFCGHNCGQCVKLTPTGGGYGAVLGPPPVTGKPGTNSFNLHGFEVQFNLQNHRGQVTVGLGCDNPEPTAQTRLQQSPKPASLDDKTTNSFDTAIHTIIKETILDLRHSDGSQINKLTHYWGRPPHRELHLKTKQENNDSNCSASLGTETYGTLWSSKENAKQDAHGIEY</sequence>
<dbReference type="AlphaFoldDB" id="A0AAD8FM13"/>
<evidence type="ECO:0000313" key="3">
    <source>
        <dbReference type="Proteomes" id="UP001233172"/>
    </source>
</evidence>
<proteinExistence type="predicted"/>
<feature type="compositionally biased region" description="Polar residues" evidence="1">
    <location>
        <begin position="173"/>
        <end position="184"/>
    </location>
</feature>